<evidence type="ECO:0000256" key="2">
    <source>
        <dbReference type="ARBA" id="ARBA00022475"/>
    </source>
</evidence>
<organism evidence="8 9">
    <name type="scientific">Arenimonas composti TR7-09 = DSM 18010</name>
    <dbReference type="NCBI Taxonomy" id="1121013"/>
    <lineage>
        <taxon>Bacteria</taxon>
        <taxon>Pseudomonadati</taxon>
        <taxon>Pseudomonadota</taxon>
        <taxon>Gammaproteobacteria</taxon>
        <taxon>Lysobacterales</taxon>
        <taxon>Lysobacteraceae</taxon>
        <taxon>Arenimonas</taxon>
    </lineage>
</organism>
<feature type="signal peptide" evidence="7">
    <location>
        <begin position="1"/>
        <end position="20"/>
    </location>
</feature>
<evidence type="ECO:0000256" key="7">
    <source>
        <dbReference type="SAM" id="SignalP"/>
    </source>
</evidence>
<keyword evidence="9" id="KW-1185">Reference proteome</keyword>
<evidence type="ECO:0008006" key="10">
    <source>
        <dbReference type="Google" id="ProtNLM"/>
    </source>
</evidence>
<feature type="chain" id="PRO_5001871117" description="Entericidin" evidence="7">
    <location>
        <begin position="21"/>
        <end position="44"/>
    </location>
</feature>
<comment type="similarity">
    <text evidence="1">Belongs to the EcnA/EcnB lipoprotein family.</text>
</comment>
<gene>
    <name evidence="8" type="ORF">P873_07765</name>
</gene>
<accession>A0A091BES7</accession>
<evidence type="ECO:0000313" key="9">
    <source>
        <dbReference type="Proteomes" id="UP000029391"/>
    </source>
</evidence>
<evidence type="ECO:0000256" key="3">
    <source>
        <dbReference type="ARBA" id="ARBA00022729"/>
    </source>
</evidence>
<keyword evidence="4" id="KW-0472">Membrane</keyword>
<dbReference type="InterPro" id="IPR012556">
    <property type="entry name" value="Entericidin"/>
</dbReference>
<dbReference type="Proteomes" id="UP000029391">
    <property type="component" value="Unassembled WGS sequence"/>
</dbReference>
<keyword evidence="6" id="KW-0449">Lipoprotein</keyword>
<dbReference type="GO" id="GO:0009636">
    <property type="term" value="P:response to toxic substance"/>
    <property type="evidence" value="ECO:0007669"/>
    <property type="project" value="InterPro"/>
</dbReference>
<evidence type="ECO:0000313" key="8">
    <source>
        <dbReference type="EMBL" id="KFN50246.1"/>
    </source>
</evidence>
<evidence type="ECO:0000256" key="6">
    <source>
        <dbReference type="ARBA" id="ARBA00023288"/>
    </source>
</evidence>
<sequence>MFRRLATPALLVLAALFLLSACNTVEGFGRDLSKAGEKIEDAAN</sequence>
<evidence type="ECO:0000256" key="4">
    <source>
        <dbReference type="ARBA" id="ARBA00023136"/>
    </source>
</evidence>
<reference evidence="8 9" key="1">
    <citation type="submission" date="2013-09" db="EMBL/GenBank/DDBJ databases">
        <title>Genome sequencing of Arenimonas composti.</title>
        <authorList>
            <person name="Chen F."/>
            <person name="Wang G."/>
        </authorList>
    </citation>
    <scope>NUCLEOTIDE SEQUENCE [LARGE SCALE GENOMIC DNA]</scope>
    <source>
        <strain evidence="8 9">TR7-09</strain>
    </source>
</reference>
<keyword evidence="3 7" id="KW-0732">Signal</keyword>
<evidence type="ECO:0000256" key="5">
    <source>
        <dbReference type="ARBA" id="ARBA00023139"/>
    </source>
</evidence>
<dbReference type="PROSITE" id="PS51257">
    <property type="entry name" value="PROKAR_LIPOPROTEIN"/>
    <property type="match status" value="1"/>
</dbReference>
<name>A0A091BES7_9GAMM</name>
<keyword evidence="2" id="KW-1003">Cell membrane</keyword>
<dbReference type="RefSeq" id="WP_081683366.1">
    <property type="nucleotide sequence ID" value="NZ_AUFF01000003.1"/>
</dbReference>
<comment type="caution">
    <text evidence="8">The sequence shown here is derived from an EMBL/GenBank/DDBJ whole genome shotgun (WGS) entry which is preliminary data.</text>
</comment>
<dbReference type="Pfam" id="PF08085">
    <property type="entry name" value="Entericidin"/>
    <property type="match status" value="1"/>
</dbReference>
<keyword evidence="5" id="KW-0564">Palmitate</keyword>
<dbReference type="AlphaFoldDB" id="A0A091BES7"/>
<proteinExistence type="inferred from homology"/>
<evidence type="ECO:0000256" key="1">
    <source>
        <dbReference type="ARBA" id="ARBA00010296"/>
    </source>
</evidence>
<dbReference type="EMBL" id="AWXU01000021">
    <property type="protein sequence ID" value="KFN50246.1"/>
    <property type="molecule type" value="Genomic_DNA"/>
</dbReference>
<protein>
    <recommendedName>
        <fullName evidence="10">Entericidin</fullName>
    </recommendedName>
</protein>
<dbReference type="GO" id="GO:0016020">
    <property type="term" value="C:membrane"/>
    <property type="evidence" value="ECO:0007669"/>
    <property type="project" value="InterPro"/>
</dbReference>